<sequence>MATEEIDTTKFNSILEFNDFFDDLFLELVHKRSRLNSLVKFRDQAKSLADKEKAQFEIDYAIFDFESQAYFPLLCKKTNKPEKVCSYEDLTYAAKREFDYLLERANSTENVLFKAHYFHLLWRCPSMYIPNHLDHLFR</sequence>
<name>A0ABS9VHE4_9BACT</name>
<organism evidence="1 2">
    <name type="scientific">Belliella alkalica</name>
    <dbReference type="NCBI Taxonomy" id="1730871"/>
    <lineage>
        <taxon>Bacteria</taxon>
        <taxon>Pseudomonadati</taxon>
        <taxon>Bacteroidota</taxon>
        <taxon>Cytophagia</taxon>
        <taxon>Cytophagales</taxon>
        <taxon>Cyclobacteriaceae</taxon>
        <taxon>Belliella</taxon>
    </lineage>
</organism>
<gene>
    <name evidence="1" type="ORF">MM213_20355</name>
</gene>
<comment type="caution">
    <text evidence="1">The sequence shown here is derived from an EMBL/GenBank/DDBJ whole genome shotgun (WGS) entry which is preliminary data.</text>
</comment>
<evidence type="ECO:0000313" key="2">
    <source>
        <dbReference type="Proteomes" id="UP001165430"/>
    </source>
</evidence>
<keyword evidence="2" id="KW-1185">Reference proteome</keyword>
<reference evidence="1" key="1">
    <citation type="submission" date="2022-03" db="EMBL/GenBank/DDBJ databases">
        <title>De novo assembled genomes of Belliella spp. (Cyclobacteriaceae) strains.</title>
        <authorList>
            <person name="Szabo A."/>
            <person name="Korponai K."/>
            <person name="Felfoldi T."/>
        </authorList>
    </citation>
    <scope>NUCLEOTIDE SEQUENCE</scope>
    <source>
        <strain evidence="1">DSM 111903</strain>
    </source>
</reference>
<dbReference type="EMBL" id="JAKZGO010000036">
    <property type="protein sequence ID" value="MCH7415864.1"/>
    <property type="molecule type" value="Genomic_DNA"/>
</dbReference>
<protein>
    <submittedName>
        <fullName evidence="1">Uncharacterized protein</fullName>
    </submittedName>
</protein>
<dbReference type="RefSeq" id="WP_241414724.1">
    <property type="nucleotide sequence ID" value="NZ_JAKZGO010000036.1"/>
</dbReference>
<dbReference type="Proteomes" id="UP001165430">
    <property type="component" value="Unassembled WGS sequence"/>
</dbReference>
<proteinExistence type="predicted"/>
<accession>A0ABS9VHE4</accession>
<evidence type="ECO:0000313" key="1">
    <source>
        <dbReference type="EMBL" id="MCH7415864.1"/>
    </source>
</evidence>